<feature type="region of interest" description="Disordered" evidence="1">
    <location>
        <begin position="1"/>
        <end position="25"/>
    </location>
</feature>
<keyword evidence="4" id="KW-1185">Reference proteome</keyword>
<organism evidence="3 4">
    <name type="scientific">Halosimplex carlsbadense 2-9-1</name>
    <dbReference type="NCBI Taxonomy" id="797114"/>
    <lineage>
        <taxon>Archaea</taxon>
        <taxon>Methanobacteriati</taxon>
        <taxon>Methanobacteriota</taxon>
        <taxon>Stenosarchaea group</taxon>
        <taxon>Halobacteria</taxon>
        <taxon>Halobacteriales</taxon>
        <taxon>Haloarculaceae</taxon>
        <taxon>Halosimplex</taxon>
    </lineage>
</organism>
<dbReference type="EMBL" id="AOIU01000026">
    <property type="protein sequence ID" value="ELZ25079.1"/>
    <property type="molecule type" value="Genomic_DNA"/>
</dbReference>
<evidence type="ECO:0000313" key="3">
    <source>
        <dbReference type="EMBL" id="ELZ25079.1"/>
    </source>
</evidence>
<dbReference type="eggNOG" id="arCOG06227">
    <property type="taxonomic scope" value="Archaea"/>
</dbReference>
<comment type="caution">
    <text evidence="3">The sequence shown here is derived from an EMBL/GenBank/DDBJ whole genome shotgun (WGS) entry which is preliminary data.</text>
</comment>
<feature type="region of interest" description="Disordered" evidence="1">
    <location>
        <begin position="346"/>
        <end position="449"/>
    </location>
</feature>
<proteinExistence type="predicted"/>
<dbReference type="AlphaFoldDB" id="M0CT92"/>
<sequence length="449" mass="45150">MSALAASGAASFAAQEETTTQTQETSYLRVGHFSPDAPAVNVSIDNETVVENAVFGDVTGYLALESGEYNATITVADQPNTVLFEGNLTLEPRTVGTLAASGEFSTGSQTDFEPVLFEDNAWEPDNDSAAVSLVHLSPDAPAVDVVVTEGPTEEGDAETETETETATDIGTATETGTAIDVGTATETGTATDVGTATETATDAGTTTETAQGSPTATTTSTPFGATDTATEAGATGTATDTVGIDNLMPAQQEDDETYLARNLTFQNASDYVNVPAGDYTVEIRTNDTEQVVATVDLSVEGGTAYSVFAAGYATPADAPAGSAFTVIPVEDATMTVSLPDMMTETETAAEDETGTETETGMETATDDGTATETDAGTDTATDTGTDTATDTGTDTATDTGVGTATDTGTDTATDTGVGTATDTGTDTATDTGVGTATDTGTDTATEAGA</sequence>
<reference evidence="3 4" key="1">
    <citation type="journal article" date="2014" name="PLoS Genet.">
        <title>Phylogenetically driven sequencing of extremely halophilic archaea reveals strategies for static and dynamic osmo-response.</title>
        <authorList>
            <person name="Becker E.A."/>
            <person name="Seitzer P.M."/>
            <person name="Tritt A."/>
            <person name="Larsen D."/>
            <person name="Krusor M."/>
            <person name="Yao A.I."/>
            <person name="Wu D."/>
            <person name="Madern D."/>
            <person name="Eisen J.A."/>
            <person name="Darling A.E."/>
            <person name="Facciotti M.T."/>
        </authorList>
    </citation>
    <scope>NUCLEOTIDE SEQUENCE [LARGE SCALE GENOMIC DNA]</scope>
    <source>
        <strain evidence="3 4">2-9-1</strain>
    </source>
</reference>
<evidence type="ECO:0000313" key="4">
    <source>
        <dbReference type="Proteomes" id="UP000011626"/>
    </source>
</evidence>
<evidence type="ECO:0000259" key="2">
    <source>
        <dbReference type="Pfam" id="PF14344"/>
    </source>
</evidence>
<dbReference type="PATRIC" id="fig|797114.5.peg.2247"/>
<feature type="domain" description="DUF4397" evidence="2">
    <location>
        <begin position="26"/>
        <end position="145"/>
    </location>
</feature>
<feature type="region of interest" description="Disordered" evidence="1">
    <location>
        <begin position="187"/>
        <end position="240"/>
    </location>
</feature>
<gene>
    <name evidence="3" type="ORF">C475_11049</name>
</gene>
<dbReference type="InterPro" id="IPR025510">
    <property type="entry name" value="DUF4397"/>
</dbReference>
<name>M0CT92_9EURY</name>
<evidence type="ECO:0000256" key="1">
    <source>
        <dbReference type="SAM" id="MobiDB-lite"/>
    </source>
</evidence>
<accession>M0CT92</accession>
<feature type="compositionally biased region" description="Low complexity" evidence="1">
    <location>
        <begin position="356"/>
        <end position="449"/>
    </location>
</feature>
<feature type="domain" description="DUF4397" evidence="2">
    <location>
        <begin position="255"/>
        <end position="321"/>
    </location>
</feature>
<dbReference type="Proteomes" id="UP000011626">
    <property type="component" value="Unassembled WGS sequence"/>
</dbReference>
<dbReference type="Pfam" id="PF14344">
    <property type="entry name" value="DUF4397"/>
    <property type="match status" value="2"/>
</dbReference>
<protein>
    <recommendedName>
        <fullName evidence="2">DUF4397 domain-containing protein</fullName>
    </recommendedName>
</protein>